<comment type="subcellular location">
    <subcellularLocation>
        <location evidence="2">Cytoplasm</location>
    </subcellularLocation>
</comment>
<evidence type="ECO:0000256" key="3">
    <source>
        <dbReference type="ARBA" id="ARBA00022485"/>
    </source>
</evidence>
<dbReference type="GO" id="GO:0030488">
    <property type="term" value="P:tRNA methylation"/>
    <property type="evidence" value="ECO:0007669"/>
    <property type="project" value="InterPro"/>
</dbReference>
<keyword evidence="11" id="KW-0408">Iron</keyword>
<dbReference type="HAMAP" id="MF_01849">
    <property type="entry name" value="RNA_methyltr_RlmN"/>
    <property type="match status" value="1"/>
</dbReference>
<dbReference type="SFLD" id="SFLDF00275">
    <property type="entry name" value="adenosine_C2_methyltransferase"/>
    <property type="match status" value="1"/>
</dbReference>
<dbReference type="PANTHER" id="PTHR30544">
    <property type="entry name" value="23S RRNA METHYLTRANSFERASE"/>
    <property type="match status" value="1"/>
</dbReference>
<feature type="chain" id="PRO_5031404928" description="Radical SAM core domain-containing protein" evidence="13">
    <location>
        <begin position="19"/>
        <end position="457"/>
    </location>
</feature>
<keyword evidence="9" id="KW-0819">tRNA processing</keyword>
<dbReference type="AlphaFoldDB" id="A0A7S1DYM6"/>
<evidence type="ECO:0000256" key="10">
    <source>
        <dbReference type="ARBA" id="ARBA00022723"/>
    </source>
</evidence>
<dbReference type="GO" id="GO:0046872">
    <property type="term" value="F:metal ion binding"/>
    <property type="evidence" value="ECO:0007669"/>
    <property type="project" value="UniProtKB-KW"/>
</dbReference>
<dbReference type="Gene3D" id="3.20.20.70">
    <property type="entry name" value="Aldolase class I"/>
    <property type="match status" value="1"/>
</dbReference>
<keyword evidence="10" id="KW-0479">Metal-binding</keyword>
<keyword evidence="3" id="KW-0004">4Fe-4S</keyword>
<evidence type="ECO:0000256" key="8">
    <source>
        <dbReference type="ARBA" id="ARBA00022691"/>
    </source>
</evidence>
<protein>
    <recommendedName>
        <fullName evidence="14">Radical SAM core domain-containing protein</fullName>
    </recommendedName>
</protein>
<evidence type="ECO:0000256" key="7">
    <source>
        <dbReference type="ARBA" id="ARBA00022679"/>
    </source>
</evidence>
<dbReference type="CDD" id="cd01335">
    <property type="entry name" value="Radical_SAM"/>
    <property type="match status" value="1"/>
</dbReference>
<evidence type="ECO:0000313" key="15">
    <source>
        <dbReference type="EMBL" id="CAD8961324.1"/>
    </source>
</evidence>
<evidence type="ECO:0000256" key="2">
    <source>
        <dbReference type="ARBA" id="ARBA00004496"/>
    </source>
</evidence>
<dbReference type="SUPFAM" id="SSF102114">
    <property type="entry name" value="Radical SAM enzymes"/>
    <property type="match status" value="1"/>
</dbReference>
<dbReference type="NCBIfam" id="TIGR00048">
    <property type="entry name" value="rRNA_mod_RlmN"/>
    <property type="match status" value="1"/>
</dbReference>
<dbReference type="Gene3D" id="1.10.150.530">
    <property type="match status" value="1"/>
</dbReference>
<name>A0A7S1DYM6_HEMAN</name>
<organism evidence="15">
    <name type="scientific">Hemiselmis andersenii</name>
    <name type="common">Cryptophyte alga</name>
    <dbReference type="NCBI Taxonomy" id="464988"/>
    <lineage>
        <taxon>Eukaryota</taxon>
        <taxon>Cryptophyceae</taxon>
        <taxon>Cryptomonadales</taxon>
        <taxon>Hemiselmidaceae</taxon>
        <taxon>Hemiselmis</taxon>
    </lineage>
</organism>
<feature type="domain" description="Radical SAM core" evidence="14">
    <location>
        <begin position="203"/>
        <end position="434"/>
    </location>
</feature>
<keyword evidence="6" id="KW-0489">Methyltransferase</keyword>
<dbReference type="InterPro" id="IPR027492">
    <property type="entry name" value="RNA_MTrfase_RlmN"/>
</dbReference>
<dbReference type="InterPro" id="IPR007197">
    <property type="entry name" value="rSAM"/>
</dbReference>
<keyword evidence="12" id="KW-0411">Iron-sulfur</keyword>
<dbReference type="GO" id="GO:0005737">
    <property type="term" value="C:cytoplasm"/>
    <property type="evidence" value="ECO:0007669"/>
    <property type="project" value="UniProtKB-SubCell"/>
</dbReference>
<comment type="cofactor">
    <cofactor evidence="1">
        <name>[4Fe-4S] cluster</name>
        <dbReference type="ChEBI" id="CHEBI:49883"/>
    </cofactor>
</comment>
<keyword evidence="5" id="KW-0698">rRNA processing</keyword>
<evidence type="ECO:0000256" key="6">
    <source>
        <dbReference type="ARBA" id="ARBA00022603"/>
    </source>
</evidence>
<dbReference type="GO" id="GO:0070475">
    <property type="term" value="P:rRNA base methylation"/>
    <property type="evidence" value="ECO:0007669"/>
    <property type="project" value="InterPro"/>
</dbReference>
<dbReference type="FunFam" id="3.20.20.70:FF:000014">
    <property type="entry name" value="Probable dual-specificity RNA methyltransferase RlmN"/>
    <property type="match status" value="1"/>
</dbReference>
<feature type="signal peptide" evidence="13">
    <location>
        <begin position="1"/>
        <end position="18"/>
    </location>
</feature>
<dbReference type="EMBL" id="HBFX01024709">
    <property type="protein sequence ID" value="CAD8961324.1"/>
    <property type="molecule type" value="Transcribed_RNA"/>
</dbReference>
<dbReference type="PROSITE" id="PS51918">
    <property type="entry name" value="RADICAL_SAM"/>
    <property type="match status" value="1"/>
</dbReference>
<keyword evidence="4" id="KW-0963">Cytoplasm</keyword>
<dbReference type="InterPro" id="IPR004383">
    <property type="entry name" value="rRNA_lsu_MTrfase_RlmN/Cfr"/>
</dbReference>
<dbReference type="GO" id="GO:0008173">
    <property type="term" value="F:RNA methyltransferase activity"/>
    <property type="evidence" value="ECO:0007669"/>
    <property type="project" value="InterPro"/>
</dbReference>
<dbReference type="InterPro" id="IPR040072">
    <property type="entry name" value="Methyltransferase_A"/>
</dbReference>
<evidence type="ECO:0000256" key="11">
    <source>
        <dbReference type="ARBA" id="ARBA00023004"/>
    </source>
</evidence>
<evidence type="ECO:0000256" key="1">
    <source>
        <dbReference type="ARBA" id="ARBA00001966"/>
    </source>
</evidence>
<evidence type="ECO:0000259" key="14">
    <source>
        <dbReference type="PROSITE" id="PS51918"/>
    </source>
</evidence>
<dbReference type="PANTHER" id="PTHR30544:SF5">
    <property type="entry name" value="RADICAL SAM CORE DOMAIN-CONTAINING PROTEIN"/>
    <property type="match status" value="1"/>
</dbReference>
<evidence type="ECO:0000256" key="13">
    <source>
        <dbReference type="SAM" id="SignalP"/>
    </source>
</evidence>
<dbReference type="InterPro" id="IPR048641">
    <property type="entry name" value="RlmN_N"/>
</dbReference>
<evidence type="ECO:0000256" key="12">
    <source>
        <dbReference type="ARBA" id="ARBA00023014"/>
    </source>
</evidence>
<keyword evidence="13" id="KW-0732">Signal</keyword>
<keyword evidence="7" id="KW-0808">Transferase</keyword>
<sequence length="457" mass="49405">MQRLIVLMLITLVPRSSAFAVRGACAYLARPLSHTVGDIGARALRTCAPMGGRGRPPAGVAFGQGGVGVGVRGLHASGALHQGKVDEIEAQLKADDPTQTQLGGEERINLWSLSPPALEELLVSWGAKKFVAKQVHQWMYEKGATNIDDFTNVSKQMREMLKSKATLGTLSIATQQESKDGTIKRAYALPDGQLIESVLMPYNDGRRTACISSQAGCAMGCVFCATGQMGFARQLTASEIFEQVLRFHCELAQKGERLSNVVLMGMGEPLGNYNNVLTAVRRMNEEVGIGARHITISTVGLVPRIQRLSKEGLQVKLAVSLHAANDRERSEMMPVNVRFPLSELMQACRDYIRDTGRRITFEWALIAGKNDTPETAHELGALLQGMMCHVNLIPLNPTSGFDGKPTQAADVKTFVEVLAEYGVTATPRVRRGIDIDAGCGQLKSKVQKALGRGGAPL</sequence>
<proteinExistence type="inferred from homology"/>
<evidence type="ECO:0000256" key="4">
    <source>
        <dbReference type="ARBA" id="ARBA00022490"/>
    </source>
</evidence>
<accession>A0A7S1DYM6</accession>
<dbReference type="Pfam" id="PF04055">
    <property type="entry name" value="Radical_SAM"/>
    <property type="match status" value="1"/>
</dbReference>
<evidence type="ECO:0000256" key="9">
    <source>
        <dbReference type="ARBA" id="ARBA00022694"/>
    </source>
</evidence>
<dbReference type="Pfam" id="PF21016">
    <property type="entry name" value="RlmN_N"/>
    <property type="match status" value="1"/>
</dbReference>
<dbReference type="GO" id="GO:0051539">
    <property type="term" value="F:4 iron, 4 sulfur cluster binding"/>
    <property type="evidence" value="ECO:0007669"/>
    <property type="project" value="UniProtKB-KW"/>
</dbReference>
<dbReference type="InterPro" id="IPR058240">
    <property type="entry name" value="rSAM_sf"/>
</dbReference>
<reference evidence="15" key="1">
    <citation type="submission" date="2021-01" db="EMBL/GenBank/DDBJ databases">
        <authorList>
            <person name="Corre E."/>
            <person name="Pelletier E."/>
            <person name="Niang G."/>
            <person name="Scheremetjew M."/>
            <person name="Finn R."/>
            <person name="Kale V."/>
            <person name="Holt S."/>
            <person name="Cochrane G."/>
            <person name="Meng A."/>
            <person name="Brown T."/>
            <person name="Cohen L."/>
        </authorList>
    </citation>
    <scope>NUCLEOTIDE SEQUENCE</scope>
    <source>
        <strain evidence="15">CCMP644</strain>
    </source>
</reference>
<evidence type="ECO:0000256" key="5">
    <source>
        <dbReference type="ARBA" id="ARBA00022552"/>
    </source>
</evidence>
<dbReference type="SFLD" id="SFLDG01062">
    <property type="entry name" value="methyltransferase_(Class_A)"/>
    <property type="match status" value="1"/>
</dbReference>
<dbReference type="InterPro" id="IPR013785">
    <property type="entry name" value="Aldolase_TIM"/>
</dbReference>
<dbReference type="SFLD" id="SFLDS00029">
    <property type="entry name" value="Radical_SAM"/>
    <property type="match status" value="1"/>
</dbReference>
<keyword evidence="8" id="KW-0949">S-adenosyl-L-methionine</keyword>
<gene>
    <name evidence="15" type="ORF">HAND00432_LOCUS15053</name>
</gene>